<evidence type="ECO:0000256" key="1">
    <source>
        <dbReference type="ARBA" id="ARBA00008601"/>
    </source>
</evidence>
<dbReference type="PROSITE" id="PS00383">
    <property type="entry name" value="TYR_PHOSPHATASE_1"/>
    <property type="match status" value="1"/>
</dbReference>
<feature type="domain" description="Tyrosine specific protein phosphatases" evidence="8">
    <location>
        <begin position="75"/>
        <end position="153"/>
    </location>
</feature>
<dbReference type="PANTHER" id="PTHR45848:SF4">
    <property type="entry name" value="DUAL SPECIFICITY PROTEIN PHOSPHATASE 12"/>
    <property type="match status" value="1"/>
</dbReference>
<dbReference type="FunFam" id="3.90.190.10:FF:000116">
    <property type="entry name" value="YVH1p Protein phosphatase"/>
    <property type="match status" value="1"/>
</dbReference>
<feature type="active site" description="Phosphocysteine intermediate" evidence="5">
    <location>
        <position position="116"/>
    </location>
</feature>
<dbReference type="STRING" id="1071380.I2GUS0"/>
<keyword evidence="3" id="KW-0378">Hydrolase</keyword>
<dbReference type="GO" id="GO:0000055">
    <property type="term" value="P:ribosomal large subunit export from nucleus"/>
    <property type="evidence" value="ECO:0007669"/>
    <property type="project" value="EnsemblFungi"/>
</dbReference>
<evidence type="ECO:0000256" key="6">
    <source>
        <dbReference type="SAM" id="MobiDB-lite"/>
    </source>
</evidence>
<accession>I2GUS0</accession>
<dbReference type="SMART" id="SM00195">
    <property type="entry name" value="DSPc"/>
    <property type="match status" value="1"/>
</dbReference>
<dbReference type="PROSITE" id="PS50054">
    <property type="entry name" value="TYR_PHOSPHATASE_DUAL"/>
    <property type="match status" value="1"/>
</dbReference>
<dbReference type="Proteomes" id="UP000002866">
    <property type="component" value="Chromosome 1"/>
</dbReference>
<feature type="region of interest" description="Disordered" evidence="6">
    <location>
        <begin position="248"/>
        <end position="273"/>
    </location>
</feature>
<dbReference type="AlphaFoldDB" id="I2GUS0"/>
<dbReference type="OMA" id="FAWQGMQ"/>
<dbReference type="GO" id="GO:2000786">
    <property type="term" value="P:positive regulation of autophagosome assembly"/>
    <property type="evidence" value="ECO:0007669"/>
    <property type="project" value="EnsemblFungi"/>
</dbReference>
<dbReference type="GO" id="GO:1990275">
    <property type="term" value="F:preribosome binding"/>
    <property type="evidence" value="ECO:0007669"/>
    <property type="project" value="EnsemblFungi"/>
</dbReference>
<dbReference type="SUPFAM" id="SSF52799">
    <property type="entry name" value="(Phosphotyrosine protein) phosphatases II"/>
    <property type="match status" value="1"/>
</dbReference>
<dbReference type="GO" id="GO:0005737">
    <property type="term" value="C:cytoplasm"/>
    <property type="evidence" value="ECO:0007669"/>
    <property type="project" value="EnsemblFungi"/>
</dbReference>
<dbReference type="InterPro" id="IPR000340">
    <property type="entry name" value="Dual-sp_phosphatase_cat-dom"/>
</dbReference>
<evidence type="ECO:0000313" key="9">
    <source>
        <dbReference type="EMBL" id="CCH57872.1"/>
    </source>
</evidence>
<dbReference type="KEGG" id="tbl:TBLA_0A00710"/>
<dbReference type="InterPro" id="IPR000387">
    <property type="entry name" value="Tyr_Pase_dom"/>
</dbReference>
<dbReference type="GO" id="GO:0004725">
    <property type="term" value="F:protein tyrosine phosphatase activity"/>
    <property type="evidence" value="ECO:0007669"/>
    <property type="project" value="UniProtKB-EC"/>
</dbReference>
<dbReference type="GeneID" id="14492862"/>
<dbReference type="Gene3D" id="3.90.190.10">
    <property type="entry name" value="Protein tyrosine phosphatase superfamily"/>
    <property type="match status" value="1"/>
</dbReference>
<keyword evidence="4" id="KW-0904">Protein phosphatase</keyword>
<evidence type="ECO:0000256" key="5">
    <source>
        <dbReference type="PIRSR" id="PIRSR000941-50"/>
    </source>
</evidence>
<dbReference type="EMBL" id="HE806316">
    <property type="protein sequence ID" value="CCH57872.1"/>
    <property type="molecule type" value="Genomic_DNA"/>
</dbReference>
<evidence type="ECO:0000256" key="3">
    <source>
        <dbReference type="ARBA" id="ARBA00022801"/>
    </source>
</evidence>
<evidence type="ECO:0000256" key="4">
    <source>
        <dbReference type="ARBA" id="ARBA00022912"/>
    </source>
</evidence>
<dbReference type="GO" id="GO:0000027">
    <property type="term" value="P:ribosomal large subunit assembly"/>
    <property type="evidence" value="ECO:0007669"/>
    <property type="project" value="EnsemblFungi"/>
</dbReference>
<dbReference type="OrthoDB" id="2017893at2759"/>
<evidence type="ECO:0000313" key="10">
    <source>
        <dbReference type="Proteomes" id="UP000002866"/>
    </source>
</evidence>
<dbReference type="PROSITE" id="PS50056">
    <property type="entry name" value="TYR_PHOSPHATASE_2"/>
    <property type="match status" value="1"/>
</dbReference>
<dbReference type="GO" id="GO:0006995">
    <property type="term" value="P:cellular response to nitrogen starvation"/>
    <property type="evidence" value="ECO:0007669"/>
    <property type="project" value="EnsemblFungi"/>
</dbReference>
<comment type="similarity">
    <text evidence="1">Belongs to the protein-tyrosine phosphatase family. Non-receptor class dual specificity subfamily.</text>
</comment>
<dbReference type="InterPro" id="IPR029021">
    <property type="entry name" value="Prot-tyrosine_phosphatase-like"/>
</dbReference>
<evidence type="ECO:0000259" key="7">
    <source>
        <dbReference type="PROSITE" id="PS50054"/>
    </source>
</evidence>
<dbReference type="PIRSF" id="PIRSF000941">
    <property type="entry name" value="DUSP12"/>
    <property type="match status" value="1"/>
</dbReference>
<protein>
    <recommendedName>
        <fullName evidence="2">protein-tyrosine-phosphatase</fullName>
        <ecNumber evidence="2">3.1.3.48</ecNumber>
    </recommendedName>
</protein>
<evidence type="ECO:0000259" key="8">
    <source>
        <dbReference type="PROSITE" id="PS50056"/>
    </source>
</evidence>
<keyword evidence="10" id="KW-1185">Reference proteome</keyword>
<dbReference type="InterPro" id="IPR016130">
    <property type="entry name" value="Tyr_Pase_AS"/>
</dbReference>
<dbReference type="HOGENOM" id="CLU_023312_0_1_1"/>
<dbReference type="eggNOG" id="KOG1716">
    <property type="taxonomic scope" value="Eukaryota"/>
</dbReference>
<dbReference type="GO" id="GO:0030476">
    <property type="term" value="P:ascospore wall assembly"/>
    <property type="evidence" value="ECO:0007669"/>
    <property type="project" value="EnsemblFungi"/>
</dbReference>
<dbReference type="RefSeq" id="XP_004177391.1">
    <property type="nucleotide sequence ID" value="XM_004177343.1"/>
</dbReference>
<dbReference type="InterPro" id="IPR016278">
    <property type="entry name" value="DUSP12"/>
</dbReference>
<dbReference type="InterPro" id="IPR020422">
    <property type="entry name" value="TYR_PHOSPHATASE_DUAL_dom"/>
</dbReference>
<proteinExistence type="inferred from homology"/>
<dbReference type="FunCoup" id="I2GUS0">
    <property type="interactions" value="790"/>
</dbReference>
<dbReference type="GO" id="GO:0005634">
    <property type="term" value="C:nucleus"/>
    <property type="evidence" value="ECO:0007669"/>
    <property type="project" value="EnsemblFungi"/>
</dbReference>
<gene>
    <name evidence="9" type="primary">TBLA0A00710</name>
    <name evidence="9" type="ORF">TBLA_0A00710</name>
</gene>
<sequence length="362" mass="41723">MSASAPKPADLTRILGGIYLGSLQPIQDHTPLRAQYNVTHILSIIRFQIIPEYLVRKGYSVKNIPIDDDMKTDILKYINESNKFIDHCLYPNEVEYSPDKVSFKGKPQKNAIYIHCHAGVSRSSTFVIAYLMYRFNLSLKNALYAVQRKRPSIQPNENFMKQLEIFERIGSSNTDIINNKYYKQWKLENSIDNYEDDRENLINDDNFFKSEEDINNYISKLSITEKKKIEVARCKKCRQRLSLSSSFIQHTPPSKESSEAHFLKKNNGGRRGVQESQDVCSHYFVEPLNWMKGELQGKQELEGKFSCPNCSSKVGGYNWKGSRCSCGKWVVPAIHILSNKVDLFPLQTIELPNVVKFEEKKA</sequence>
<dbReference type="GO" id="GO:0008138">
    <property type="term" value="F:protein tyrosine/serine/threonine phosphatase activity"/>
    <property type="evidence" value="ECO:0007669"/>
    <property type="project" value="InterPro"/>
</dbReference>
<dbReference type="CDD" id="cd14518">
    <property type="entry name" value="DSP_fungal_YVH1"/>
    <property type="match status" value="1"/>
</dbReference>
<dbReference type="EC" id="3.1.3.48" evidence="2"/>
<dbReference type="Pfam" id="PF00782">
    <property type="entry name" value="DSPc"/>
    <property type="match status" value="1"/>
</dbReference>
<evidence type="ECO:0000256" key="2">
    <source>
        <dbReference type="ARBA" id="ARBA00013064"/>
    </source>
</evidence>
<name>I2GUS0_HENB6</name>
<feature type="domain" description="Tyrosine-protein phosphatase" evidence="7">
    <location>
        <begin position="10"/>
        <end position="172"/>
    </location>
</feature>
<dbReference type="InParanoid" id="I2GUS0"/>
<dbReference type="PANTHER" id="PTHR45848">
    <property type="entry name" value="DUAL SPECIFICITY PROTEIN PHOSPHATASE 12 FAMILY MEMBER"/>
    <property type="match status" value="1"/>
</dbReference>
<reference evidence="9 10" key="1">
    <citation type="journal article" date="2011" name="Proc. Natl. Acad. Sci. U.S.A.">
        <title>Evolutionary erosion of yeast sex chromosomes by mating-type switching accidents.</title>
        <authorList>
            <person name="Gordon J.L."/>
            <person name="Armisen D."/>
            <person name="Proux-Wera E."/>
            <person name="Oheigeartaigh S.S."/>
            <person name="Byrne K.P."/>
            <person name="Wolfe K.H."/>
        </authorList>
    </citation>
    <scope>NUCLEOTIDE SEQUENCE [LARGE SCALE GENOMIC DNA]</scope>
    <source>
        <strain evidence="10">ATCC 34711 / CBS 6284 / DSM 70876 / NBRC 10599 / NRRL Y-10934 / UCD 77-7</strain>
    </source>
</reference>
<organism evidence="9 10">
    <name type="scientific">Henningerozyma blattae (strain ATCC 34711 / CBS 6284 / DSM 70876 / NBRC 10599 / NRRL Y-10934 / UCD 77-7)</name>
    <name type="common">Yeast</name>
    <name type="synonym">Tetrapisispora blattae</name>
    <dbReference type="NCBI Taxonomy" id="1071380"/>
    <lineage>
        <taxon>Eukaryota</taxon>
        <taxon>Fungi</taxon>
        <taxon>Dikarya</taxon>
        <taxon>Ascomycota</taxon>
        <taxon>Saccharomycotina</taxon>
        <taxon>Saccharomycetes</taxon>
        <taxon>Saccharomycetales</taxon>
        <taxon>Saccharomycetaceae</taxon>
        <taxon>Henningerozyma</taxon>
    </lineage>
</organism>